<organism evidence="1">
    <name type="scientific">Caldithrix abyssi</name>
    <dbReference type="NCBI Taxonomy" id="187145"/>
    <lineage>
        <taxon>Bacteria</taxon>
        <taxon>Pseudomonadati</taxon>
        <taxon>Calditrichota</taxon>
        <taxon>Calditrichia</taxon>
        <taxon>Calditrichales</taxon>
        <taxon>Calditrichaceae</taxon>
        <taxon>Caldithrix</taxon>
    </lineage>
</organism>
<name>A0A7V4TZE0_CALAY</name>
<dbReference type="AlphaFoldDB" id="A0A7V4TZE0"/>
<dbReference type="EMBL" id="DRQG01000054">
    <property type="protein sequence ID" value="HGY55191.1"/>
    <property type="molecule type" value="Genomic_DNA"/>
</dbReference>
<protein>
    <recommendedName>
        <fullName evidence="2">Outer membrane protein beta-barrel domain-containing protein</fullName>
    </recommendedName>
</protein>
<gene>
    <name evidence="1" type="ORF">ENK44_05810</name>
</gene>
<accession>A0A7V4TZE0</accession>
<sequence>MLLRGLIIYFILTRISFSQTALEDSSLVDEIELTFGIEGGILKTSQYLEPLKDFTYQGEPVDQTIPFSFAPVFTVQAGLRGFGFNIFAFMRNSFLNYGADGNVYIKDGMEIFSTAQELLEWGGGLYYKINPRWSAGLQYSRYSGEMRGREKPPGPMSSIDTYFSFKQLKASASYHFVLNEKTFVPLKAGFTLYSYMPNVSDQILIEFPDQYTTGNIQYRYGYNGKPFNLTLEAELHFDFVLTPLLRYEYLSIGSTYHIHMFSLLLRWMIPAEN</sequence>
<evidence type="ECO:0000313" key="1">
    <source>
        <dbReference type="EMBL" id="HGY55191.1"/>
    </source>
</evidence>
<proteinExistence type="predicted"/>
<evidence type="ECO:0008006" key="2">
    <source>
        <dbReference type="Google" id="ProtNLM"/>
    </source>
</evidence>
<comment type="caution">
    <text evidence="1">The sequence shown here is derived from an EMBL/GenBank/DDBJ whole genome shotgun (WGS) entry which is preliminary data.</text>
</comment>
<reference evidence="1" key="1">
    <citation type="journal article" date="2020" name="mSystems">
        <title>Genome- and Community-Level Interaction Insights into Carbon Utilization and Element Cycling Functions of Hydrothermarchaeota in Hydrothermal Sediment.</title>
        <authorList>
            <person name="Zhou Z."/>
            <person name="Liu Y."/>
            <person name="Xu W."/>
            <person name="Pan J."/>
            <person name="Luo Z.H."/>
            <person name="Li M."/>
        </authorList>
    </citation>
    <scope>NUCLEOTIDE SEQUENCE [LARGE SCALE GENOMIC DNA]</scope>
    <source>
        <strain evidence="1">HyVt-577</strain>
    </source>
</reference>
<dbReference type="Proteomes" id="UP000885779">
    <property type="component" value="Unassembled WGS sequence"/>
</dbReference>